<dbReference type="EMBL" id="CAJVPW010064048">
    <property type="protein sequence ID" value="CAG8785394.1"/>
    <property type="molecule type" value="Genomic_DNA"/>
</dbReference>
<name>A0ACA9RC47_9GLOM</name>
<comment type="caution">
    <text evidence="1">The sequence shown here is derived from an EMBL/GenBank/DDBJ whole genome shotgun (WGS) entry which is preliminary data.</text>
</comment>
<proteinExistence type="predicted"/>
<sequence>SHIHYCTKCYRKKLLDEWCESCEHENFKSNLDKWTSENDIIDAFIRDTQLSATTKFNFLEWIPYTTLTNIKYIAEGGFGEVFSANWVDGPRTNWNSEKNDWERYSNVDVALKSLSKFKYEDFTSDLFKEVIIFTLAQK</sequence>
<reference evidence="1" key="1">
    <citation type="submission" date="2021-06" db="EMBL/GenBank/DDBJ databases">
        <authorList>
            <person name="Kallberg Y."/>
            <person name="Tangrot J."/>
            <person name="Rosling A."/>
        </authorList>
    </citation>
    <scope>NUCLEOTIDE SEQUENCE</scope>
    <source>
        <strain evidence="1">28 12/20/2015</strain>
    </source>
</reference>
<gene>
    <name evidence="1" type="ORF">SPELUC_LOCUS16741</name>
</gene>
<evidence type="ECO:0000313" key="1">
    <source>
        <dbReference type="EMBL" id="CAG8785394.1"/>
    </source>
</evidence>
<accession>A0ACA9RC47</accession>
<feature type="non-terminal residue" evidence="1">
    <location>
        <position position="138"/>
    </location>
</feature>
<evidence type="ECO:0000313" key="2">
    <source>
        <dbReference type="Proteomes" id="UP000789366"/>
    </source>
</evidence>
<organism evidence="1 2">
    <name type="scientific">Cetraspora pellucida</name>
    <dbReference type="NCBI Taxonomy" id="1433469"/>
    <lineage>
        <taxon>Eukaryota</taxon>
        <taxon>Fungi</taxon>
        <taxon>Fungi incertae sedis</taxon>
        <taxon>Mucoromycota</taxon>
        <taxon>Glomeromycotina</taxon>
        <taxon>Glomeromycetes</taxon>
        <taxon>Diversisporales</taxon>
        <taxon>Gigasporaceae</taxon>
        <taxon>Cetraspora</taxon>
    </lineage>
</organism>
<feature type="non-terminal residue" evidence="1">
    <location>
        <position position="1"/>
    </location>
</feature>
<dbReference type="Proteomes" id="UP000789366">
    <property type="component" value="Unassembled WGS sequence"/>
</dbReference>
<keyword evidence="2" id="KW-1185">Reference proteome</keyword>
<protein>
    <submittedName>
        <fullName evidence="1">8787_t:CDS:1</fullName>
    </submittedName>
</protein>